<name>A0A1E4TXY8_PACTA</name>
<organism evidence="1 2">
    <name type="scientific">Pachysolen tannophilus NRRL Y-2460</name>
    <dbReference type="NCBI Taxonomy" id="669874"/>
    <lineage>
        <taxon>Eukaryota</taxon>
        <taxon>Fungi</taxon>
        <taxon>Dikarya</taxon>
        <taxon>Ascomycota</taxon>
        <taxon>Saccharomycotina</taxon>
        <taxon>Pichiomycetes</taxon>
        <taxon>Pachysolenaceae</taxon>
        <taxon>Pachysolen</taxon>
    </lineage>
</organism>
<sequence>MSLSSARNVLKPETILKNAKILVSDFDETITNKDTISLVFQAAYDYKPDFPKSQQYFVDVYMKNYNQFINSNKIKRDSIENEIFFQKQLKKIELSSIKEYERLELFKDVPKKNFSQKASLVESKKGFIDFINLESSNKKFIILSVNWTRIIIEQFLQKLFLNPNDFIIIANEFEFDNEICLGSSSLSLCNDDSFFNPENFSLKDGIRTGYDKLLIIQKIINYYQLNVNNGEIVYIGDSSTDVLPMIECQRGIIMKGGSASKLLNDLGFSDNNNFLEVKDWTDLIK</sequence>
<dbReference type="Gene3D" id="3.40.50.1000">
    <property type="entry name" value="HAD superfamily/HAD-like"/>
    <property type="match status" value="1"/>
</dbReference>
<dbReference type="PANTHER" id="PTHR28181">
    <property type="entry name" value="UPF0655 PROTEIN YCR015C"/>
    <property type="match status" value="1"/>
</dbReference>
<dbReference type="OrthoDB" id="10255128at2759"/>
<dbReference type="EMBL" id="KV454012">
    <property type="protein sequence ID" value="ODV96581.1"/>
    <property type="molecule type" value="Genomic_DNA"/>
</dbReference>
<dbReference type="STRING" id="669874.A0A1E4TXY8"/>
<reference evidence="2" key="1">
    <citation type="submission" date="2016-05" db="EMBL/GenBank/DDBJ databases">
        <title>Comparative genomics of biotechnologically important yeasts.</title>
        <authorList>
            <consortium name="DOE Joint Genome Institute"/>
            <person name="Riley R."/>
            <person name="Haridas S."/>
            <person name="Wolfe K.H."/>
            <person name="Lopes M.R."/>
            <person name="Hittinger C.T."/>
            <person name="Goker M."/>
            <person name="Salamov A."/>
            <person name="Wisecaver J."/>
            <person name="Long T.M."/>
            <person name="Aerts A.L."/>
            <person name="Barry K."/>
            <person name="Choi C."/>
            <person name="Clum A."/>
            <person name="Coughlan A.Y."/>
            <person name="Deshpande S."/>
            <person name="Douglass A.P."/>
            <person name="Hanson S.J."/>
            <person name="Klenk H.-P."/>
            <person name="Labutti K."/>
            <person name="Lapidus A."/>
            <person name="Lindquist E."/>
            <person name="Lipzen A."/>
            <person name="Meier-Kolthoff J.P."/>
            <person name="Ohm R.A."/>
            <person name="Otillar R.P."/>
            <person name="Pangilinan J."/>
            <person name="Peng Y."/>
            <person name="Rokas A."/>
            <person name="Rosa C.A."/>
            <person name="Scheuner C."/>
            <person name="Sibirny A.A."/>
            <person name="Slot J.C."/>
            <person name="Stielow J.B."/>
            <person name="Sun H."/>
            <person name="Kurtzman C.P."/>
            <person name="Blackwell M."/>
            <person name="Grigoriev I.V."/>
            <person name="Jeffries T.W."/>
        </authorList>
    </citation>
    <scope>NUCLEOTIDE SEQUENCE [LARGE SCALE GENOMIC DNA]</scope>
    <source>
        <strain evidence="2">NRRL Y-2460</strain>
    </source>
</reference>
<dbReference type="Proteomes" id="UP000094236">
    <property type="component" value="Unassembled WGS sequence"/>
</dbReference>
<dbReference type="InterPro" id="IPR023214">
    <property type="entry name" value="HAD_sf"/>
</dbReference>
<proteinExistence type="predicted"/>
<dbReference type="InterPro" id="IPR050849">
    <property type="entry name" value="HAD-like_hydrolase_phosphatase"/>
</dbReference>
<keyword evidence="2" id="KW-1185">Reference proteome</keyword>
<dbReference type="AlphaFoldDB" id="A0A1E4TXY8"/>
<dbReference type="SUPFAM" id="SSF56784">
    <property type="entry name" value="HAD-like"/>
    <property type="match status" value="1"/>
</dbReference>
<protein>
    <submittedName>
        <fullName evidence="1">Uncharacterized protein</fullName>
    </submittedName>
</protein>
<gene>
    <name evidence="1" type="ORF">PACTADRAFT_48415</name>
</gene>
<dbReference type="InterPro" id="IPR036412">
    <property type="entry name" value="HAD-like_sf"/>
</dbReference>
<evidence type="ECO:0000313" key="1">
    <source>
        <dbReference type="EMBL" id="ODV96581.1"/>
    </source>
</evidence>
<accession>A0A1E4TXY8</accession>
<evidence type="ECO:0000313" key="2">
    <source>
        <dbReference type="Proteomes" id="UP000094236"/>
    </source>
</evidence>
<dbReference type="PANTHER" id="PTHR28181:SF1">
    <property type="entry name" value="COLD TOLERANCE PROTEIN 1"/>
    <property type="match status" value="1"/>
</dbReference>